<accession>A0A433CVS6</accession>
<dbReference type="Proteomes" id="UP000268093">
    <property type="component" value="Unassembled WGS sequence"/>
</dbReference>
<evidence type="ECO:0000313" key="1">
    <source>
        <dbReference type="EMBL" id="RUP42594.1"/>
    </source>
</evidence>
<organism evidence="1 2">
    <name type="scientific">Jimgerdemannia flammicorona</name>
    <dbReference type="NCBI Taxonomy" id="994334"/>
    <lineage>
        <taxon>Eukaryota</taxon>
        <taxon>Fungi</taxon>
        <taxon>Fungi incertae sedis</taxon>
        <taxon>Mucoromycota</taxon>
        <taxon>Mucoromycotina</taxon>
        <taxon>Endogonomycetes</taxon>
        <taxon>Endogonales</taxon>
        <taxon>Endogonaceae</taxon>
        <taxon>Jimgerdemannia</taxon>
    </lineage>
</organism>
<proteinExistence type="predicted"/>
<comment type="caution">
    <text evidence="1">The sequence shown here is derived from an EMBL/GenBank/DDBJ whole genome shotgun (WGS) entry which is preliminary data.</text>
</comment>
<keyword evidence="2" id="KW-1185">Reference proteome</keyword>
<protein>
    <submittedName>
        <fullName evidence="1">Uncharacterized protein</fullName>
    </submittedName>
</protein>
<reference evidence="1 2" key="1">
    <citation type="journal article" date="2018" name="New Phytol.">
        <title>Phylogenomics of Endogonaceae and evolution of mycorrhizas within Mucoromycota.</title>
        <authorList>
            <person name="Chang Y."/>
            <person name="Desiro A."/>
            <person name="Na H."/>
            <person name="Sandor L."/>
            <person name="Lipzen A."/>
            <person name="Clum A."/>
            <person name="Barry K."/>
            <person name="Grigoriev I.V."/>
            <person name="Martin F.M."/>
            <person name="Stajich J.E."/>
            <person name="Smith M.E."/>
            <person name="Bonito G."/>
            <person name="Spatafora J.W."/>
        </authorList>
    </citation>
    <scope>NUCLEOTIDE SEQUENCE [LARGE SCALE GENOMIC DNA]</scope>
    <source>
        <strain evidence="1 2">GMNB39</strain>
    </source>
</reference>
<evidence type="ECO:0000313" key="2">
    <source>
        <dbReference type="Proteomes" id="UP000268093"/>
    </source>
</evidence>
<gene>
    <name evidence="1" type="ORF">BC936DRAFT_138253</name>
</gene>
<sequence>MELTGAGLSMTARGLQEDTEEELCDALALLLVDHIQTSSDERDLFREIIECAKSAVLALVTVLEENKRMPFQVLCNVMEFYKAENGCPDELKRWPLCEVLAFF</sequence>
<dbReference type="AlphaFoldDB" id="A0A433CVS6"/>
<dbReference type="EMBL" id="RBNI01012806">
    <property type="protein sequence ID" value="RUP42594.1"/>
    <property type="molecule type" value="Genomic_DNA"/>
</dbReference>
<name>A0A433CVS6_9FUNG</name>